<dbReference type="Proteomes" id="UP000225910">
    <property type="component" value="Unassembled WGS sequence"/>
</dbReference>
<comment type="caution">
    <text evidence="2">The sequence shown here is derived from an EMBL/GenBank/DDBJ whole genome shotgun (WGS) entry which is preliminary data.</text>
</comment>
<evidence type="ECO:0000313" key="2">
    <source>
        <dbReference type="EMBL" id="PFT85245.1"/>
    </source>
</evidence>
<evidence type="ECO:0000256" key="1">
    <source>
        <dbReference type="SAM" id="Phobius"/>
    </source>
</evidence>
<dbReference type="AlphaFoldDB" id="A0A9X7AWV0"/>
<accession>A0A9X7AWV0</accession>
<keyword evidence="1" id="KW-1133">Transmembrane helix</keyword>
<keyword evidence="1" id="KW-0472">Membrane</keyword>
<sequence length="75" mass="8609">MRFEIKLFQNYNKRSQSMNKYYIIAILSIVLSVVLFIFNFYQTKIGGVIFALSIGASIKFLADGALNESKNKKHN</sequence>
<gene>
    <name evidence="2" type="ORF">COK81_23815</name>
</gene>
<reference evidence="2 3" key="1">
    <citation type="submission" date="2017-09" db="EMBL/GenBank/DDBJ databases">
        <title>Large-scale bioinformatics analysis of Bacillus genomes uncovers conserved roles of natural products in bacterial physiology.</title>
        <authorList>
            <consortium name="Agbiome Team Llc"/>
            <person name="Bleich R.M."/>
            <person name="Grubbs K.J."/>
            <person name="Santa Maria K.C."/>
            <person name="Allen S.E."/>
            <person name="Farag S."/>
            <person name="Shank E.A."/>
            <person name="Bowers A."/>
        </authorList>
    </citation>
    <scope>NUCLEOTIDE SEQUENCE [LARGE SCALE GENOMIC DNA]</scope>
    <source>
        <strain evidence="2 3">AFS064137</strain>
    </source>
</reference>
<dbReference type="EMBL" id="NVCU01000257">
    <property type="protein sequence ID" value="PFT85245.1"/>
    <property type="molecule type" value="Genomic_DNA"/>
</dbReference>
<keyword evidence="1" id="KW-0812">Transmembrane</keyword>
<feature type="transmembrane region" description="Helical" evidence="1">
    <location>
        <begin position="47"/>
        <end position="66"/>
    </location>
</feature>
<proteinExistence type="predicted"/>
<feature type="transmembrane region" description="Helical" evidence="1">
    <location>
        <begin position="21"/>
        <end position="41"/>
    </location>
</feature>
<protein>
    <submittedName>
        <fullName evidence="2">Uncharacterized protein</fullName>
    </submittedName>
</protein>
<evidence type="ECO:0000313" key="3">
    <source>
        <dbReference type="Proteomes" id="UP000225910"/>
    </source>
</evidence>
<organism evidence="2 3">
    <name type="scientific">Bacillus thuringiensis</name>
    <dbReference type="NCBI Taxonomy" id="1428"/>
    <lineage>
        <taxon>Bacteria</taxon>
        <taxon>Bacillati</taxon>
        <taxon>Bacillota</taxon>
        <taxon>Bacilli</taxon>
        <taxon>Bacillales</taxon>
        <taxon>Bacillaceae</taxon>
        <taxon>Bacillus</taxon>
        <taxon>Bacillus cereus group</taxon>
    </lineage>
</organism>
<name>A0A9X7AWV0_BACTU</name>